<keyword evidence="3" id="KW-1185">Reference proteome</keyword>
<feature type="region of interest" description="Disordered" evidence="1">
    <location>
        <begin position="1"/>
        <end position="89"/>
    </location>
</feature>
<sequence length="153" mass="15667">MSARGAEAILKAKGLTPPKPKPINGPGSDSGDSAKPQEDGSGTTPNRAVRGTARQQVTDENIRPKLNAAKEAADEAEDDGSGRASAVGEKVGKAVGQPIGAGLSMGNEAAGFILGLMVWGWVVRPFLQKGVPGVKAVLMAKFFNKKADGSDLT</sequence>
<evidence type="ECO:0000313" key="3">
    <source>
        <dbReference type="Proteomes" id="UP001500618"/>
    </source>
</evidence>
<reference evidence="3" key="1">
    <citation type="journal article" date="2019" name="Int. J. Syst. Evol. Microbiol.">
        <title>The Global Catalogue of Microorganisms (GCM) 10K type strain sequencing project: providing services to taxonomists for standard genome sequencing and annotation.</title>
        <authorList>
            <consortium name="The Broad Institute Genomics Platform"/>
            <consortium name="The Broad Institute Genome Sequencing Center for Infectious Disease"/>
            <person name="Wu L."/>
            <person name="Ma J."/>
        </authorList>
    </citation>
    <scope>NUCLEOTIDE SEQUENCE [LARGE SCALE GENOMIC DNA]</scope>
    <source>
        <strain evidence="3">JCM 14718</strain>
    </source>
</reference>
<evidence type="ECO:0000313" key="2">
    <source>
        <dbReference type="EMBL" id="GAA1706700.1"/>
    </source>
</evidence>
<name>A0ABP4UMH2_9ACTN</name>
<dbReference type="Proteomes" id="UP001500618">
    <property type="component" value="Unassembled WGS sequence"/>
</dbReference>
<protein>
    <submittedName>
        <fullName evidence="2">Uncharacterized protein</fullName>
    </submittedName>
</protein>
<gene>
    <name evidence="2" type="ORF">GCM10009765_65190</name>
</gene>
<dbReference type="RefSeq" id="WP_163570783.1">
    <property type="nucleotide sequence ID" value="NZ_BAAANY010000031.1"/>
</dbReference>
<organism evidence="2 3">
    <name type="scientific">Fodinicola feengrottensis</name>
    <dbReference type="NCBI Taxonomy" id="435914"/>
    <lineage>
        <taxon>Bacteria</taxon>
        <taxon>Bacillati</taxon>
        <taxon>Actinomycetota</taxon>
        <taxon>Actinomycetes</taxon>
        <taxon>Mycobacteriales</taxon>
        <taxon>Fodinicola</taxon>
    </lineage>
</organism>
<proteinExistence type="predicted"/>
<dbReference type="EMBL" id="BAAANY010000031">
    <property type="protein sequence ID" value="GAA1706700.1"/>
    <property type="molecule type" value="Genomic_DNA"/>
</dbReference>
<evidence type="ECO:0000256" key="1">
    <source>
        <dbReference type="SAM" id="MobiDB-lite"/>
    </source>
</evidence>
<accession>A0ABP4UMH2</accession>
<comment type="caution">
    <text evidence="2">The sequence shown here is derived from an EMBL/GenBank/DDBJ whole genome shotgun (WGS) entry which is preliminary data.</text>
</comment>